<name>A0ABU2KB88_9ACTN</name>
<protein>
    <submittedName>
        <fullName evidence="2">Alpha-E domain-containing protein</fullName>
    </submittedName>
</protein>
<proteinExistence type="predicted"/>
<evidence type="ECO:0000313" key="3">
    <source>
        <dbReference type="Proteomes" id="UP001183222"/>
    </source>
</evidence>
<organism evidence="2 3">
    <name type="scientific">Blastococcus goldschmidtiae</name>
    <dbReference type="NCBI Taxonomy" id="3075546"/>
    <lineage>
        <taxon>Bacteria</taxon>
        <taxon>Bacillati</taxon>
        <taxon>Actinomycetota</taxon>
        <taxon>Actinomycetes</taxon>
        <taxon>Geodermatophilales</taxon>
        <taxon>Geodermatophilaceae</taxon>
        <taxon>Blastococcus</taxon>
    </lineage>
</organism>
<evidence type="ECO:0000259" key="1">
    <source>
        <dbReference type="Pfam" id="PF04168"/>
    </source>
</evidence>
<gene>
    <name evidence="2" type="ORF">RM425_16225</name>
</gene>
<dbReference type="PANTHER" id="PTHR34595:SF7">
    <property type="entry name" value="SLL1039 PROTEIN"/>
    <property type="match status" value="1"/>
</dbReference>
<dbReference type="PANTHER" id="PTHR34595">
    <property type="entry name" value="BLR5612 PROTEIN"/>
    <property type="match status" value="1"/>
</dbReference>
<dbReference type="InterPro" id="IPR007296">
    <property type="entry name" value="DUF403"/>
</dbReference>
<dbReference type="Proteomes" id="UP001183222">
    <property type="component" value="Unassembled WGS sequence"/>
</dbReference>
<dbReference type="InterPro" id="IPR051680">
    <property type="entry name" value="ATP-dep_Glu-Cys_Ligase-2"/>
</dbReference>
<keyword evidence="3" id="KW-1185">Reference proteome</keyword>
<evidence type="ECO:0000313" key="2">
    <source>
        <dbReference type="EMBL" id="MDT0277447.1"/>
    </source>
</evidence>
<reference evidence="3" key="1">
    <citation type="submission" date="2023-07" db="EMBL/GenBank/DDBJ databases">
        <title>30 novel species of actinomycetes from the DSMZ collection.</title>
        <authorList>
            <person name="Nouioui I."/>
        </authorList>
    </citation>
    <scope>NUCLEOTIDE SEQUENCE [LARGE SCALE GENOMIC DNA]</scope>
    <source>
        <strain evidence="3">DSM 46792</strain>
    </source>
</reference>
<comment type="caution">
    <text evidence="2">The sequence shown here is derived from an EMBL/GenBank/DDBJ whole genome shotgun (WGS) entry which is preliminary data.</text>
</comment>
<feature type="domain" description="DUF403" evidence="1">
    <location>
        <begin position="1"/>
        <end position="311"/>
    </location>
</feature>
<dbReference type="RefSeq" id="WP_311346256.1">
    <property type="nucleotide sequence ID" value="NZ_JAVREI010000013.1"/>
</dbReference>
<accession>A0ABU2KB88</accession>
<dbReference type="EMBL" id="JAVREI010000013">
    <property type="protein sequence ID" value="MDT0277447.1"/>
    <property type="molecule type" value="Genomic_DNA"/>
</dbReference>
<dbReference type="Pfam" id="PF04168">
    <property type="entry name" value="Alpha-E"/>
    <property type="match status" value="1"/>
</dbReference>
<sequence length="325" mass="36140">MLSRIAESLFWIGRYVERADDTARILDVHTQRLVEDPWIDERRACANLLALMGSPDAVGVEGREETQPEADTERVLAALAFDRASPSSIVGALSAARENARGAREVLSAEIWESLNVTHNALPQQRTMARRYGPHSLFRFVRERSAMVFGLADATMSRDESWLFLILGRSLERVDMTSRMLSTRVLAGDAAPSWTLVLRSTGAYEPYLRTYRGVVDSSRAAEFLLLDRLFPRSVFASLEQAEACLAELERSTVRDAARVGVAGEAHRIVGRARTMLEFMSTPDLLAQLPARLEELQRTSSAASAAVTHRFFTEQAPQVWATEEAG</sequence>